<dbReference type="PROSITE" id="PS00041">
    <property type="entry name" value="HTH_ARAC_FAMILY_1"/>
    <property type="match status" value="1"/>
</dbReference>
<dbReference type="SUPFAM" id="SSF55729">
    <property type="entry name" value="Acyl-CoA N-acyltransferases (Nat)"/>
    <property type="match status" value="1"/>
</dbReference>
<dbReference type="InterPro" id="IPR050959">
    <property type="entry name" value="MarA-like"/>
</dbReference>
<feature type="domain" description="N-acetyltransferase" evidence="5">
    <location>
        <begin position="159"/>
        <end position="301"/>
    </location>
</feature>
<dbReference type="Pfam" id="PF12833">
    <property type="entry name" value="HTH_18"/>
    <property type="match status" value="1"/>
</dbReference>
<reference evidence="6 7" key="1">
    <citation type="submission" date="2015-09" db="EMBL/GenBank/DDBJ databases">
        <authorList>
            <consortium name="Pathogen Informatics"/>
        </authorList>
    </citation>
    <scope>NUCLEOTIDE SEQUENCE [LARGE SCALE GENOMIC DNA]</scope>
    <source>
        <strain evidence="6 7">2789STDY5608850</strain>
    </source>
</reference>
<evidence type="ECO:0000313" key="7">
    <source>
        <dbReference type="Proteomes" id="UP000095651"/>
    </source>
</evidence>
<dbReference type="InterPro" id="IPR000182">
    <property type="entry name" value="GNAT_dom"/>
</dbReference>
<dbReference type="PROSITE" id="PS51186">
    <property type="entry name" value="GNAT"/>
    <property type="match status" value="1"/>
</dbReference>
<dbReference type="Gene3D" id="1.10.10.60">
    <property type="entry name" value="Homeodomain-like"/>
    <property type="match status" value="2"/>
</dbReference>
<keyword evidence="1" id="KW-0805">Transcription regulation</keyword>
<evidence type="ECO:0000259" key="4">
    <source>
        <dbReference type="PROSITE" id="PS01124"/>
    </source>
</evidence>
<dbReference type="Gene3D" id="3.40.630.30">
    <property type="match status" value="1"/>
</dbReference>
<dbReference type="PROSITE" id="PS01124">
    <property type="entry name" value="HTH_ARAC_FAMILY_2"/>
    <property type="match status" value="1"/>
</dbReference>
<evidence type="ECO:0000256" key="1">
    <source>
        <dbReference type="ARBA" id="ARBA00023015"/>
    </source>
</evidence>
<evidence type="ECO:0000256" key="3">
    <source>
        <dbReference type="ARBA" id="ARBA00023163"/>
    </source>
</evidence>
<keyword evidence="3" id="KW-0804">Transcription</keyword>
<evidence type="ECO:0000256" key="2">
    <source>
        <dbReference type="ARBA" id="ARBA00023125"/>
    </source>
</evidence>
<dbReference type="InterPro" id="IPR018062">
    <property type="entry name" value="HTH_AraC-typ_CS"/>
</dbReference>
<dbReference type="InterPro" id="IPR009057">
    <property type="entry name" value="Homeodomain-like_sf"/>
</dbReference>
<dbReference type="GO" id="GO:0043565">
    <property type="term" value="F:sequence-specific DNA binding"/>
    <property type="evidence" value="ECO:0007669"/>
    <property type="project" value="InterPro"/>
</dbReference>
<organism evidence="6 7">
    <name type="scientific">Hungatella hathewayi</name>
    <dbReference type="NCBI Taxonomy" id="154046"/>
    <lineage>
        <taxon>Bacteria</taxon>
        <taxon>Bacillati</taxon>
        <taxon>Bacillota</taxon>
        <taxon>Clostridia</taxon>
        <taxon>Lachnospirales</taxon>
        <taxon>Lachnospiraceae</taxon>
        <taxon>Hungatella</taxon>
    </lineage>
</organism>
<gene>
    <name evidence="6" type="primary">marA_2</name>
    <name evidence="6" type="ORF">ERS852407_04688</name>
</gene>
<proteinExistence type="predicted"/>
<dbReference type="SMART" id="SM00342">
    <property type="entry name" value="HTH_ARAC"/>
    <property type="match status" value="1"/>
</dbReference>
<dbReference type="PANTHER" id="PTHR47504:SF5">
    <property type="entry name" value="RIGHT ORIGIN-BINDING PROTEIN"/>
    <property type="match status" value="1"/>
</dbReference>
<evidence type="ECO:0000313" key="6">
    <source>
        <dbReference type="EMBL" id="CUP01148.1"/>
    </source>
</evidence>
<dbReference type="InterPro" id="IPR016181">
    <property type="entry name" value="Acyl_CoA_acyltransferase"/>
</dbReference>
<dbReference type="AlphaFoldDB" id="A0A174JU32"/>
<dbReference type="GO" id="GO:0016747">
    <property type="term" value="F:acyltransferase activity, transferring groups other than amino-acyl groups"/>
    <property type="evidence" value="ECO:0007669"/>
    <property type="project" value="InterPro"/>
</dbReference>
<keyword evidence="2" id="KW-0238">DNA-binding</keyword>
<protein>
    <submittedName>
        <fullName evidence="6">AraC family transcriptional regulator</fullName>
    </submittedName>
</protein>
<dbReference type="Proteomes" id="UP000095651">
    <property type="component" value="Unassembled WGS sequence"/>
</dbReference>
<accession>A0A174JU32</accession>
<dbReference type="GO" id="GO:0003700">
    <property type="term" value="F:DNA-binding transcription factor activity"/>
    <property type="evidence" value="ECO:0007669"/>
    <property type="project" value="InterPro"/>
</dbReference>
<feature type="domain" description="HTH araC/xylS-type" evidence="4">
    <location>
        <begin position="32"/>
        <end position="130"/>
    </location>
</feature>
<name>A0A174JU32_9FIRM</name>
<sequence length="307" mass="35676">MSKIDKNSKLFIVYNGYLAERRQPMKRIDKVMEVIGFIEDNLTEKLELDEIAEEVHYSKYHLHRVFSDTVGLTIHEYIKRRQLTEAAKLLVFSDRPIIEIALMAGYKSQQAFTTIFTDMYKMPPNKYRENERFYPLLMRFRFEGSYAMLSERKDIPWNITFADEGDISCWMELVRLVVDGFPYLCENEYIGVLKQKIEAKEALILKDGNTAVGILLFSSETGSIDFMGSHPLYRKKGIPRAFLHKVMGELMKGKEISITTYREGDRADTGQRKQIQGLGFAEAELLVEYGYPTQRFILPQEENNNGQ</sequence>
<dbReference type="InterPro" id="IPR018060">
    <property type="entry name" value="HTH_AraC"/>
</dbReference>
<dbReference type="EMBL" id="CYZE01000016">
    <property type="protein sequence ID" value="CUP01148.1"/>
    <property type="molecule type" value="Genomic_DNA"/>
</dbReference>
<dbReference type="PANTHER" id="PTHR47504">
    <property type="entry name" value="RIGHT ORIGIN-BINDING PROTEIN"/>
    <property type="match status" value="1"/>
</dbReference>
<dbReference type="SUPFAM" id="SSF46689">
    <property type="entry name" value="Homeodomain-like"/>
    <property type="match status" value="2"/>
</dbReference>
<evidence type="ECO:0000259" key="5">
    <source>
        <dbReference type="PROSITE" id="PS51186"/>
    </source>
</evidence>